<dbReference type="EMBL" id="JAKOGI010000091">
    <property type="protein sequence ID" value="KAJ8444697.1"/>
    <property type="molecule type" value="Genomic_DNA"/>
</dbReference>
<sequence length="234" mass="24841">MGSNEEREGSIPTSSLPLFSLPALRNLSSPLHTHASVPFRWEEQPGKPRPSTALALPSTAITAIPKFLDLPPRLLFAEAKLTTKTPSPTTVLEGPNNSVGRSIPFGLLRKGQLPSHKAPEGGFLGTVVPGNKKDKGLFGPWRKKKGGSSIKSSSTESEVHGGNLIFSSVSDDGTAGCNGAATMTVATVSGKRGVSGVSQAKSHFWVMIKLLDFASWKSKSPPPPPEQSYHYQCD</sequence>
<dbReference type="Pfam" id="PF05097">
    <property type="entry name" value="DUF688"/>
    <property type="match status" value="1"/>
</dbReference>
<dbReference type="PANTHER" id="PTHR34371">
    <property type="entry name" value="OS01G0551000 PROTEIN"/>
    <property type="match status" value="1"/>
</dbReference>
<dbReference type="AlphaFoldDB" id="A0A9Q1KK34"/>
<gene>
    <name evidence="2" type="ORF">Cgig2_030371</name>
</gene>
<name>A0A9Q1KK34_9CARY</name>
<protein>
    <submittedName>
        <fullName evidence="2">Uncharacterized protein</fullName>
    </submittedName>
</protein>
<organism evidence="2 3">
    <name type="scientific">Carnegiea gigantea</name>
    <dbReference type="NCBI Taxonomy" id="171969"/>
    <lineage>
        <taxon>Eukaryota</taxon>
        <taxon>Viridiplantae</taxon>
        <taxon>Streptophyta</taxon>
        <taxon>Embryophyta</taxon>
        <taxon>Tracheophyta</taxon>
        <taxon>Spermatophyta</taxon>
        <taxon>Magnoliopsida</taxon>
        <taxon>eudicotyledons</taxon>
        <taxon>Gunneridae</taxon>
        <taxon>Pentapetalae</taxon>
        <taxon>Caryophyllales</taxon>
        <taxon>Cactineae</taxon>
        <taxon>Cactaceae</taxon>
        <taxon>Cactoideae</taxon>
        <taxon>Echinocereeae</taxon>
        <taxon>Carnegiea</taxon>
    </lineage>
</organism>
<reference evidence="2" key="1">
    <citation type="submission" date="2022-04" db="EMBL/GenBank/DDBJ databases">
        <title>Carnegiea gigantea Genome sequencing and assembly v2.</title>
        <authorList>
            <person name="Copetti D."/>
            <person name="Sanderson M.J."/>
            <person name="Burquez A."/>
            <person name="Wojciechowski M.F."/>
        </authorList>
    </citation>
    <scope>NUCLEOTIDE SEQUENCE</scope>
    <source>
        <strain evidence="2">SGP5-SGP5p</strain>
        <tissue evidence="2">Aerial part</tissue>
    </source>
</reference>
<dbReference type="PANTHER" id="PTHR34371:SF2">
    <property type="entry name" value="DUF688 FAMILY PROTEIN"/>
    <property type="match status" value="1"/>
</dbReference>
<comment type="caution">
    <text evidence="2">The sequence shown here is derived from an EMBL/GenBank/DDBJ whole genome shotgun (WGS) entry which is preliminary data.</text>
</comment>
<evidence type="ECO:0000313" key="3">
    <source>
        <dbReference type="Proteomes" id="UP001153076"/>
    </source>
</evidence>
<dbReference type="Proteomes" id="UP001153076">
    <property type="component" value="Unassembled WGS sequence"/>
</dbReference>
<dbReference type="InterPro" id="IPR007789">
    <property type="entry name" value="DUF688"/>
</dbReference>
<proteinExistence type="predicted"/>
<keyword evidence="3" id="KW-1185">Reference proteome</keyword>
<dbReference type="OrthoDB" id="1934555at2759"/>
<feature type="region of interest" description="Disordered" evidence="1">
    <location>
        <begin position="135"/>
        <end position="156"/>
    </location>
</feature>
<accession>A0A9Q1KK34</accession>
<evidence type="ECO:0000256" key="1">
    <source>
        <dbReference type="SAM" id="MobiDB-lite"/>
    </source>
</evidence>
<evidence type="ECO:0000313" key="2">
    <source>
        <dbReference type="EMBL" id="KAJ8444697.1"/>
    </source>
</evidence>